<organism evidence="9 10">
    <name type="scientific">Bilophila wadsworthia (strain 3_1_6)</name>
    <dbReference type="NCBI Taxonomy" id="563192"/>
    <lineage>
        <taxon>Bacteria</taxon>
        <taxon>Pseudomonadati</taxon>
        <taxon>Thermodesulfobacteriota</taxon>
        <taxon>Desulfovibrionia</taxon>
        <taxon>Desulfovibrionales</taxon>
        <taxon>Desulfovibrionaceae</taxon>
        <taxon>Bilophila</taxon>
    </lineage>
</organism>
<reference evidence="9 10" key="1">
    <citation type="submission" date="2010-10" db="EMBL/GenBank/DDBJ databases">
        <authorList>
            <consortium name="The Broad Institute Genome Sequencing Platform"/>
            <person name="Ward D."/>
            <person name="Earl A."/>
            <person name="Feldgarden M."/>
            <person name="Young S.K."/>
            <person name="Gargeya S."/>
            <person name="Zeng Q."/>
            <person name="Alvarado L."/>
            <person name="Berlin A."/>
            <person name="Bochicchio J."/>
            <person name="Chapman S.B."/>
            <person name="Chen Z."/>
            <person name="Freedman E."/>
            <person name="Gellesch M."/>
            <person name="Goldberg J."/>
            <person name="Griggs A."/>
            <person name="Gujja S."/>
            <person name="Heilman E."/>
            <person name="Heiman D."/>
            <person name="Howarth C."/>
            <person name="Mehta T."/>
            <person name="Neiman D."/>
            <person name="Pearson M."/>
            <person name="Roberts A."/>
            <person name="Saif S."/>
            <person name="Shea T."/>
            <person name="Shenoy N."/>
            <person name="Sisk P."/>
            <person name="Stolte C."/>
            <person name="Sykes S."/>
            <person name="White J."/>
            <person name="Yandava C."/>
            <person name="Allen-Vercoe E."/>
            <person name="Sibley C."/>
            <person name="Ambrose C.E."/>
            <person name="Strauss J."/>
            <person name="Daigneault M."/>
            <person name="Haas B."/>
            <person name="Nusbaum C."/>
            <person name="Birren B."/>
        </authorList>
    </citation>
    <scope>NUCLEOTIDE SEQUENCE [LARGE SCALE GENOMIC DNA]</scope>
    <source>
        <strain evidence="9 10">3_1_6</strain>
    </source>
</reference>
<evidence type="ECO:0000256" key="3">
    <source>
        <dbReference type="ARBA" id="ARBA00022475"/>
    </source>
</evidence>
<feature type="transmembrane region" description="Helical" evidence="7">
    <location>
        <begin position="228"/>
        <end position="245"/>
    </location>
</feature>
<dbReference type="RefSeq" id="WP_009369201.1">
    <property type="nucleotide sequence ID" value="NZ_KE150238.1"/>
</dbReference>
<dbReference type="EMBL" id="ADCP02000001">
    <property type="protein sequence ID" value="EFV42695.2"/>
    <property type="molecule type" value="Genomic_DNA"/>
</dbReference>
<dbReference type="InterPro" id="IPR003706">
    <property type="entry name" value="CstA_N"/>
</dbReference>
<reference evidence="9 10" key="2">
    <citation type="submission" date="2013-04" db="EMBL/GenBank/DDBJ databases">
        <title>The Genome Sequence of Bilophila wadsworthia 3_1_6.</title>
        <authorList>
            <consortium name="The Broad Institute Genomics Platform"/>
            <person name="Earl A."/>
            <person name="Ward D."/>
            <person name="Feldgarden M."/>
            <person name="Gevers D."/>
            <person name="Sibley C."/>
            <person name="Strauss J."/>
            <person name="Allen-Vercoe E."/>
            <person name="Walker B."/>
            <person name="Young S."/>
            <person name="Zeng Q."/>
            <person name="Gargeya S."/>
            <person name="Fitzgerald M."/>
            <person name="Haas B."/>
            <person name="Abouelleil A."/>
            <person name="Allen A.W."/>
            <person name="Alvarado L."/>
            <person name="Arachchi H.M."/>
            <person name="Berlin A.M."/>
            <person name="Chapman S.B."/>
            <person name="Gainer-Dewar J."/>
            <person name="Goldberg J."/>
            <person name="Griggs A."/>
            <person name="Gujja S."/>
            <person name="Hansen M."/>
            <person name="Howarth C."/>
            <person name="Imamovic A."/>
            <person name="Ireland A."/>
            <person name="Larimer J."/>
            <person name="McCowan C."/>
            <person name="Murphy C."/>
            <person name="Pearson M."/>
            <person name="Poon T.W."/>
            <person name="Priest M."/>
            <person name="Roberts A."/>
            <person name="Saif S."/>
            <person name="Shea T."/>
            <person name="Sisk P."/>
            <person name="Sykes S."/>
            <person name="Wortman J."/>
            <person name="Nusbaum C."/>
            <person name="Birren B."/>
        </authorList>
    </citation>
    <scope>NUCLEOTIDE SEQUENCE [LARGE SCALE GENOMIC DNA]</scope>
    <source>
        <strain evidence="9 10">3_1_6</strain>
    </source>
</reference>
<comment type="caution">
    <text evidence="9">The sequence shown here is derived from an EMBL/GenBank/DDBJ whole genome shotgun (WGS) entry which is preliminary data.</text>
</comment>
<evidence type="ECO:0000256" key="5">
    <source>
        <dbReference type="ARBA" id="ARBA00022989"/>
    </source>
</evidence>
<keyword evidence="5 7" id="KW-1133">Transmembrane helix</keyword>
<keyword evidence="4 7" id="KW-0812">Transmembrane</keyword>
<feature type="transmembrane region" description="Helical" evidence="7">
    <location>
        <begin position="363"/>
        <end position="384"/>
    </location>
</feature>
<dbReference type="PANTHER" id="PTHR30252">
    <property type="entry name" value="INNER MEMBRANE PEPTIDE TRANSPORTER"/>
    <property type="match status" value="1"/>
</dbReference>
<dbReference type="STRING" id="563192.HMPREF0179_03506"/>
<feature type="transmembrane region" description="Helical" evidence="7">
    <location>
        <begin position="132"/>
        <end position="153"/>
    </location>
</feature>
<feature type="domain" description="CstA N-terminal" evidence="8">
    <location>
        <begin position="6"/>
        <end position="145"/>
    </location>
</feature>
<dbReference type="Pfam" id="PF02554">
    <property type="entry name" value="CstA"/>
    <property type="match status" value="3"/>
</dbReference>
<proteinExistence type="inferred from homology"/>
<dbReference type="eggNOG" id="COG1966">
    <property type="taxonomic scope" value="Bacteria"/>
</dbReference>
<evidence type="ECO:0000256" key="1">
    <source>
        <dbReference type="ARBA" id="ARBA00004651"/>
    </source>
</evidence>
<keyword evidence="6 7" id="KW-0472">Membrane</keyword>
<evidence type="ECO:0000256" key="6">
    <source>
        <dbReference type="ARBA" id="ARBA00023136"/>
    </source>
</evidence>
<evidence type="ECO:0000256" key="7">
    <source>
        <dbReference type="SAM" id="Phobius"/>
    </source>
</evidence>
<feature type="transmembrane region" description="Helical" evidence="7">
    <location>
        <begin position="266"/>
        <end position="289"/>
    </location>
</feature>
<feature type="transmembrane region" description="Helical" evidence="7">
    <location>
        <begin position="316"/>
        <end position="335"/>
    </location>
</feature>
<feature type="transmembrane region" description="Helical" evidence="7">
    <location>
        <begin position="159"/>
        <end position="180"/>
    </location>
</feature>
<dbReference type="AlphaFoldDB" id="E5YBD3"/>
<dbReference type="GeneID" id="78085122"/>
<feature type="transmembrane region" description="Helical" evidence="7">
    <location>
        <begin position="390"/>
        <end position="408"/>
    </location>
</feature>
<dbReference type="HOGENOM" id="CLU_010531_3_1_7"/>
<dbReference type="Proteomes" id="UP000006034">
    <property type="component" value="Unassembled WGS sequence"/>
</dbReference>
<protein>
    <recommendedName>
        <fullName evidence="8">CstA N-terminal domain-containing protein</fullName>
    </recommendedName>
</protein>
<name>E5YBD3_BILW3</name>
<feature type="transmembrane region" description="Helical" evidence="7">
    <location>
        <begin position="446"/>
        <end position="465"/>
    </location>
</feature>
<evidence type="ECO:0000256" key="4">
    <source>
        <dbReference type="ARBA" id="ARBA00022692"/>
    </source>
</evidence>
<evidence type="ECO:0000259" key="8">
    <source>
        <dbReference type="Pfam" id="PF02554"/>
    </source>
</evidence>
<keyword evidence="3" id="KW-1003">Cell membrane</keyword>
<feature type="domain" description="CstA N-terminal" evidence="8">
    <location>
        <begin position="307"/>
        <end position="428"/>
    </location>
</feature>
<comment type="subcellular location">
    <subcellularLocation>
        <location evidence="1">Cell membrane</location>
        <topology evidence="1">Multi-pass membrane protein</topology>
    </subcellularLocation>
</comment>
<feature type="transmembrane region" description="Helical" evidence="7">
    <location>
        <begin position="78"/>
        <end position="101"/>
    </location>
</feature>
<sequence>MPSWMYFVLALAGLLAGYCVYGAIVEKVFGPDPNRPTPACKMPDGVDYVEMSPTKVFLIQLLNIAGLGPVFGPILGALYGPIALLWVVIGCVFAGAVHDYFSGMLSVRYNGKSVPDIVGYNLGDLIKKLMRVFAVVLLILVGVVFVAGPAGLLSQLTGMHSMLFVAIIFAYYFLATILPVDKIIGRVYPFFAVLLVFMAVGLLGALAFKGYTFYSNIEWTMHSPSGLPAWPLVFITIACGACSGFHATQSPLMARCINNEKHGRKIFYGAMIAEGVIGLIWVTLGMSFYSDTAALAAALGPKGNAALVVNNISVELLGVFGGALAVLGVVVLPVTSGDTAFRAARLTIADAIGYDQRPHKNRLMIAVPLFVVGVALNFIPFGMLWRYFGFANQALAAIMLWAAAAYLLHRGKFHWIASVPACFMTAVSAVYICFEKTMGFGMSYELSNIVGIAIALICFALLLTAGRKVQPTDDLSV</sequence>
<accession>E5YBD3</accession>
<comment type="similarity">
    <text evidence="2">Belongs to the peptide transporter carbon starvation (CstA) (TC 2.A.114) family.</text>
</comment>
<dbReference type="GO" id="GO:0009267">
    <property type="term" value="P:cellular response to starvation"/>
    <property type="evidence" value="ECO:0007669"/>
    <property type="project" value="InterPro"/>
</dbReference>
<dbReference type="PANTHER" id="PTHR30252:SF4">
    <property type="entry name" value="CARBON STARVATION"/>
    <property type="match status" value="1"/>
</dbReference>
<dbReference type="InterPro" id="IPR051605">
    <property type="entry name" value="CstA"/>
</dbReference>
<evidence type="ECO:0000313" key="9">
    <source>
        <dbReference type="EMBL" id="EFV42695.2"/>
    </source>
</evidence>
<feature type="transmembrane region" description="Helical" evidence="7">
    <location>
        <begin position="187"/>
        <end position="208"/>
    </location>
</feature>
<dbReference type="OrthoDB" id="9761224at2"/>
<evidence type="ECO:0000256" key="2">
    <source>
        <dbReference type="ARBA" id="ARBA00007755"/>
    </source>
</evidence>
<feature type="transmembrane region" description="Helical" evidence="7">
    <location>
        <begin position="415"/>
        <end position="434"/>
    </location>
</feature>
<gene>
    <name evidence="9" type="ORF">HMPREF0179_03506</name>
</gene>
<evidence type="ECO:0000313" key="10">
    <source>
        <dbReference type="Proteomes" id="UP000006034"/>
    </source>
</evidence>
<feature type="domain" description="CstA N-terminal" evidence="8">
    <location>
        <begin position="159"/>
        <end position="300"/>
    </location>
</feature>
<dbReference type="GO" id="GO:0005886">
    <property type="term" value="C:plasma membrane"/>
    <property type="evidence" value="ECO:0007669"/>
    <property type="project" value="UniProtKB-SubCell"/>
</dbReference>
<keyword evidence="10" id="KW-1185">Reference proteome</keyword>